<keyword evidence="2 5" id="KW-0812">Transmembrane</keyword>
<dbReference type="Gene3D" id="2.130.10.10">
    <property type="entry name" value="YVTN repeat-like/Quinoprotein amine dehydrogenase"/>
    <property type="match status" value="2"/>
</dbReference>
<proteinExistence type="predicted"/>
<keyword evidence="7" id="KW-0645">Protease</keyword>
<evidence type="ECO:0000256" key="3">
    <source>
        <dbReference type="ARBA" id="ARBA00022989"/>
    </source>
</evidence>
<evidence type="ECO:0000256" key="2">
    <source>
        <dbReference type="ARBA" id="ARBA00022692"/>
    </source>
</evidence>
<feature type="transmembrane region" description="Helical" evidence="5">
    <location>
        <begin position="228"/>
        <end position="246"/>
    </location>
</feature>
<dbReference type="InterPro" id="IPR019405">
    <property type="entry name" value="Lactonase_7-beta_prop"/>
</dbReference>
<feature type="transmembrane region" description="Helical" evidence="5">
    <location>
        <begin position="66"/>
        <end position="84"/>
    </location>
</feature>
<feature type="transmembrane region" description="Helical" evidence="5">
    <location>
        <begin position="135"/>
        <end position="157"/>
    </location>
</feature>
<dbReference type="Gene3D" id="1.20.1540.10">
    <property type="entry name" value="Rhomboid-like"/>
    <property type="match status" value="1"/>
</dbReference>
<evidence type="ECO:0000259" key="6">
    <source>
        <dbReference type="Pfam" id="PF01694"/>
    </source>
</evidence>
<reference evidence="7 8" key="1">
    <citation type="submission" date="2019-03" db="EMBL/GenBank/DDBJ databases">
        <title>Paraburkholderia sp. 4M-K11, isolated from subtropical forest soil.</title>
        <authorList>
            <person name="Gao Z.-H."/>
            <person name="Qiu L.-H."/>
        </authorList>
    </citation>
    <scope>NUCLEOTIDE SEQUENCE [LARGE SCALE GENOMIC DNA]</scope>
    <source>
        <strain evidence="7 8">4M-K11</strain>
    </source>
</reference>
<feature type="transmembrane region" description="Helical" evidence="5">
    <location>
        <begin position="178"/>
        <end position="196"/>
    </location>
</feature>
<dbReference type="Pfam" id="PF01694">
    <property type="entry name" value="Rhomboid"/>
    <property type="match status" value="1"/>
</dbReference>
<dbReference type="Pfam" id="PF10282">
    <property type="entry name" value="Lactonase"/>
    <property type="match status" value="1"/>
</dbReference>
<feature type="transmembrane region" description="Helical" evidence="5">
    <location>
        <begin position="96"/>
        <end position="115"/>
    </location>
</feature>
<keyword evidence="3 5" id="KW-1133">Transmembrane helix</keyword>
<dbReference type="OrthoDB" id="9778341at2"/>
<name>A0A4R5M6N9_9BURK</name>
<evidence type="ECO:0000313" key="8">
    <source>
        <dbReference type="Proteomes" id="UP000295722"/>
    </source>
</evidence>
<dbReference type="EMBL" id="SMRP01000010">
    <property type="protein sequence ID" value="TDG21705.1"/>
    <property type="molecule type" value="Genomic_DNA"/>
</dbReference>
<dbReference type="SUPFAM" id="SSF144091">
    <property type="entry name" value="Rhomboid-like"/>
    <property type="match status" value="1"/>
</dbReference>
<dbReference type="SUPFAM" id="SSF75011">
    <property type="entry name" value="3-carboxy-cis,cis-mucoante lactonizing enzyme"/>
    <property type="match status" value="1"/>
</dbReference>
<dbReference type="GO" id="GO:0004252">
    <property type="term" value="F:serine-type endopeptidase activity"/>
    <property type="evidence" value="ECO:0007669"/>
    <property type="project" value="InterPro"/>
</dbReference>
<dbReference type="InterPro" id="IPR022764">
    <property type="entry name" value="Peptidase_S54_rhomboid_dom"/>
</dbReference>
<dbReference type="RefSeq" id="WP_133196623.1">
    <property type="nucleotide sequence ID" value="NZ_JBHUCW010000038.1"/>
</dbReference>
<evidence type="ECO:0000256" key="5">
    <source>
        <dbReference type="SAM" id="Phobius"/>
    </source>
</evidence>
<keyword evidence="8" id="KW-1185">Reference proteome</keyword>
<feature type="transmembrane region" description="Helical" evidence="5">
    <location>
        <begin position="7"/>
        <end position="28"/>
    </location>
</feature>
<keyword evidence="7" id="KW-0378">Hydrolase</keyword>
<dbReference type="SUPFAM" id="SSF50993">
    <property type="entry name" value="Peptidase/esterase 'gauge' domain"/>
    <property type="match status" value="1"/>
</dbReference>
<protein>
    <submittedName>
        <fullName evidence="7">Rhomboid family intramembrane serine protease</fullName>
    </submittedName>
</protein>
<dbReference type="PANTHER" id="PTHR47197:SF3">
    <property type="entry name" value="DIHYDRO-HEME D1 DEHYDROGENASE"/>
    <property type="match status" value="1"/>
</dbReference>
<evidence type="ECO:0000256" key="1">
    <source>
        <dbReference type="ARBA" id="ARBA00004141"/>
    </source>
</evidence>
<dbReference type="AlphaFoldDB" id="A0A4R5M6N9"/>
<evidence type="ECO:0000256" key="4">
    <source>
        <dbReference type="ARBA" id="ARBA00023136"/>
    </source>
</evidence>
<dbReference type="InterPro" id="IPR035952">
    <property type="entry name" value="Rhomboid-like_sf"/>
</dbReference>
<gene>
    <name evidence="7" type="ORF">EYW47_20230</name>
</gene>
<dbReference type="Proteomes" id="UP000295722">
    <property type="component" value="Unassembled WGS sequence"/>
</dbReference>
<dbReference type="GO" id="GO:0016020">
    <property type="term" value="C:membrane"/>
    <property type="evidence" value="ECO:0007669"/>
    <property type="project" value="UniProtKB-SubCell"/>
</dbReference>
<organism evidence="7 8">
    <name type="scientific">Paraburkholderia silviterrae</name>
    <dbReference type="NCBI Taxonomy" id="2528715"/>
    <lineage>
        <taxon>Bacteria</taxon>
        <taxon>Pseudomonadati</taxon>
        <taxon>Pseudomonadota</taxon>
        <taxon>Betaproteobacteria</taxon>
        <taxon>Burkholderiales</taxon>
        <taxon>Burkholderiaceae</taxon>
        <taxon>Paraburkholderia</taxon>
    </lineage>
</organism>
<dbReference type="InterPro" id="IPR051200">
    <property type="entry name" value="Host-pathogen_enzymatic-act"/>
</dbReference>
<dbReference type="PANTHER" id="PTHR47197">
    <property type="entry name" value="PROTEIN NIRF"/>
    <property type="match status" value="1"/>
</dbReference>
<evidence type="ECO:0000313" key="7">
    <source>
        <dbReference type="EMBL" id="TDG21705.1"/>
    </source>
</evidence>
<comment type="caution">
    <text evidence="7">The sequence shown here is derived from an EMBL/GenBank/DDBJ whole genome shotgun (WGS) entry which is preliminary data.</text>
</comment>
<keyword evidence="4 5" id="KW-0472">Membrane</keyword>
<dbReference type="InterPro" id="IPR015943">
    <property type="entry name" value="WD40/YVTN_repeat-like_dom_sf"/>
</dbReference>
<accession>A0A4R5M6N9</accession>
<comment type="subcellular location">
    <subcellularLocation>
        <location evidence="1">Membrane</location>
        <topology evidence="1">Multi-pass membrane protein</topology>
    </subcellularLocation>
</comment>
<dbReference type="GO" id="GO:0006508">
    <property type="term" value="P:proteolysis"/>
    <property type="evidence" value="ECO:0007669"/>
    <property type="project" value="UniProtKB-KW"/>
</dbReference>
<feature type="domain" description="Peptidase S54 rhomboid" evidence="6">
    <location>
        <begin position="52"/>
        <end position="216"/>
    </location>
</feature>
<sequence>MKKGVNLHLYLLLAVINTAVFIFLWHGAGPDGLDNLRLLDWGANFAPLTLTGEPWRLLTSAFLHGSWTHLLLNMYMLIVLGSVLERVVGSLRFASIYLLCALGGSLLSAFWHGYHEVHGFQTVFGVVAASAGIRPVVSVGASGALMGLASAAGVWALCQSSGTANAANEQNVRIRFSAIAQVIVINLMSGFVTSGIDQAAHVGGLIAGLLAGVVLYPYASMPSWLRGAVLPVVVGVAGSAAMVWAAQHGQSEDLLDWKTEVNAQRAQAVQERVAAAAKVAARQAAIKEAQTIAEIVKEDARTAPKPVSAEIAAGTVVKKLGNQPDAMVVGASGKYLYVTDNGANTLNVIDIEKHEVVKTIRGGAFDTRHDSCTDNYCRGVGATGVVVSPDERYAYVASLRADSLVRIDLQSGTVVDAVELGRFPRAVVASSSFDRLYVLNSVDDTVSVVSLSQWPKVIATIALSNPEERMVGPFGRSLTMWLSPDDQHLFTNTTAKNALLEFDTRTFQQVHEYPMDERFDRAIKTHTGVWLYGGGTLKWADASTLEVRETYPICGSNTRMIAASRDGSFLAVADPDGTTMRVVKVATRRSIGAWPIARGTYEAAFSKDGQTLFALGADYNTKGSGSVSILNKAKTMEVSSAQQQDEFLCPLSTGEDSAGTPDTSDN</sequence>
<feature type="transmembrane region" description="Helical" evidence="5">
    <location>
        <begin position="202"/>
        <end position="219"/>
    </location>
</feature>